<reference evidence="4" key="1">
    <citation type="submission" date="2003-08" db="EMBL/GenBank/DDBJ databases">
        <authorList>
            <person name="Birren B."/>
            <person name="Nusbaum C."/>
            <person name="Abebe A."/>
            <person name="Abouelleil A."/>
            <person name="Adekoya E."/>
            <person name="Ait-zahra M."/>
            <person name="Allen N."/>
            <person name="Allen T."/>
            <person name="An P."/>
            <person name="Anderson M."/>
            <person name="Anderson S."/>
            <person name="Arachchi H."/>
            <person name="Armbruster J."/>
            <person name="Bachantsang P."/>
            <person name="Baldwin J."/>
            <person name="Barry A."/>
            <person name="Bayul T."/>
            <person name="Blitshsteyn B."/>
            <person name="Bloom T."/>
            <person name="Blye J."/>
            <person name="Boguslavskiy L."/>
            <person name="Borowsky M."/>
            <person name="Boukhgalter B."/>
            <person name="Brunache A."/>
            <person name="Butler J."/>
            <person name="Calixte N."/>
            <person name="Calvo S."/>
            <person name="Camarata J."/>
            <person name="Campo K."/>
            <person name="Chang J."/>
            <person name="Cheshatsang Y."/>
            <person name="Citroen M."/>
            <person name="Collymore A."/>
            <person name="Considine T."/>
            <person name="Cook A."/>
            <person name="Cooke P."/>
            <person name="Corum B."/>
            <person name="Cuomo C."/>
            <person name="David R."/>
            <person name="Dawoe T."/>
            <person name="Degray S."/>
            <person name="Dodge S."/>
            <person name="Dooley K."/>
            <person name="Dorje P."/>
            <person name="Dorjee K."/>
            <person name="Dorris L."/>
            <person name="Duffey N."/>
            <person name="Dupes A."/>
            <person name="Elkins T."/>
            <person name="Engels R."/>
            <person name="Erickson J."/>
            <person name="Farina A."/>
            <person name="Faro S."/>
            <person name="Ferreira P."/>
            <person name="Fischer H."/>
            <person name="Fitzgerald M."/>
            <person name="Foley K."/>
            <person name="Gage D."/>
            <person name="Galagan J."/>
            <person name="Gearin G."/>
            <person name="Gnerre S."/>
            <person name="Gnirke A."/>
            <person name="Goyette A."/>
            <person name="Graham J."/>
            <person name="Grandbois E."/>
            <person name="Gyaltsen K."/>
            <person name="Hafez N."/>
            <person name="Hagopian D."/>
            <person name="Hagos B."/>
            <person name="Hall J."/>
            <person name="Hatcher B."/>
            <person name="Heller A."/>
            <person name="Higgins H."/>
            <person name="Honan T."/>
            <person name="Horn A."/>
            <person name="Houde N."/>
            <person name="Hughes L."/>
            <person name="Hulme W."/>
            <person name="Husby E."/>
            <person name="Iliev I."/>
            <person name="Jaffe D."/>
            <person name="Jones C."/>
            <person name="Kamal M."/>
            <person name="Kamat A."/>
            <person name="Kamvysselis M."/>
            <person name="Karlsson E."/>
            <person name="Kells C."/>
            <person name="Kieu A."/>
            <person name="Kisner P."/>
            <person name="Kodira C."/>
            <person name="Kulbokas E."/>
            <person name="Labutti K."/>
            <person name="Lama D."/>
            <person name="Landers T."/>
            <person name="Leger J."/>
            <person name="Levine S."/>
            <person name="Lewis D."/>
            <person name="Lewis T."/>
            <person name="Lindblad-toh K."/>
            <person name="Liu X."/>
            <person name="Lokyitsang T."/>
            <person name="Lokyitsang Y."/>
            <person name="Lucien O."/>
            <person name="Lui A."/>
            <person name="Ma L.J."/>
            <person name="Mabbitt R."/>
            <person name="Macdonald J."/>
            <person name="Maclean C."/>
            <person name="Major J."/>
            <person name="Manning J."/>
            <person name="Marabella R."/>
            <person name="Maru K."/>
            <person name="Matthews C."/>
            <person name="Mauceli E."/>
            <person name="Mccarthy M."/>
            <person name="Mcdonough S."/>
            <person name="Mcghee T."/>
            <person name="Meldrim J."/>
            <person name="Meneus L."/>
            <person name="Mesirov J."/>
            <person name="Mihalev A."/>
            <person name="Mihova T."/>
            <person name="Mikkelsen T."/>
            <person name="Mlenga V."/>
            <person name="Moru K."/>
            <person name="Mozes J."/>
            <person name="Mulrain L."/>
            <person name="Munson G."/>
            <person name="Naylor J."/>
            <person name="Newes C."/>
            <person name="Nguyen C."/>
            <person name="Nguyen N."/>
            <person name="Nguyen T."/>
            <person name="Nicol R."/>
            <person name="Nielsen C."/>
            <person name="Nizzari M."/>
            <person name="Norbu C."/>
            <person name="Norbu N."/>
            <person name="O'donnell P."/>
            <person name="Okoawo O."/>
            <person name="O'leary S."/>
            <person name="Omotosho B."/>
            <person name="O'neill K."/>
            <person name="Osman S."/>
            <person name="Parker S."/>
            <person name="Perrin D."/>
            <person name="Phunkhang P."/>
            <person name="Piqani B."/>
            <person name="Purcell S."/>
            <person name="Rachupka T."/>
            <person name="Ramasamy U."/>
            <person name="Rameau R."/>
            <person name="Ray V."/>
            <person name="Raymond C."/>
            <person name="Retta R."/>
            <person name="Richardson S."/>
            <person name="Rise C."/>
            <person name="Rodriguez J."/>
            <person name="Rogers J."/>
            <person name="Rogov P."/>
            <person name="Rutman M."/>
            <person name="Schupbach R."/>
            <person name="Seaman C."/>
            <person name="Settipalli S."/>
            <person name="Sharpe T."/>
            <person name="Sheridan J."/>
            <person name="Sherpa N."/>
            <person name="Shi J."/>
            <person name="Smirnov S."/>
            <person name="Smith C."/>
            <person name="Sougnez C."/>
            <person name="Spencer B."/>
            <person name="Stalker J."/>
            <person name="Stange-thomann N."/>
            <person name="Stavropoulos S."/>
            <person name="Stetson K."/>
            <person name="Stone C."/>
            <person name="Stone S."/>
            <person name="Stubbs M."/>
            <person name="Talamas J."/>
            <person name="Tchuinga P."/>
            <person name="Tenzing P."/>
            <person name="Tesfaye S."/>
            <person name="Theodore J."/>
            <person name="Thoulutsang Y."/>
            <person name="Topham K."/>
            <person name="Towey S."/>
            <person name="Tsamla T."/>
            <person name="Tsomo N."/>
            <person name="Vallee D."/>
            <person name="Vassiliev H."/>
            <person name="Venkataraman V."/>
            <person name="Vinson J."/>
            <person name="Vo A."/>
            <person name="Wade C."/>
            <person name="Wang S."/>
            <person name="Wangchuk T."/>
            <person name="Wangdi T."/>
            <person name="Whittaker C."/>
            <person name="Wilkinson J."/>
            <person name="Wu Y."/>
            <person name="Wyman D."/>
            <person name="Yadav S."/>
            <person name="Yang S."/>
            <person name="Yang X."/>
            <person name="Yeager S."/>
            <person name="Yee E."/>
            <person name="Young G."/>
            <person name="Zainoun J."/>
            <person name="Zembeck L."/>
            <person name="Zimmer A."/>
            <person name="Zody M."/>
            <person name="Lander E."/>
        </authorList>
    </citation>
    <scope>NUCLEOTIDE SEQUENCE [LARGE SCALE GENOMIC DNA]</scope>
</reference>
<feature type="compositionally biased region" description="Acidic residues" evidence="2">
    <location>
        <begin position="76"/>
        <end position="88"/>
    </location>
</feature>
<dbReference type="STRING" id="51511.ENSCSAVP00000006732"/>
<dbReference type="InterPro" id="IPR026806">
    <property type="entry name" value="CDV3"/>
</dbReference>
<proteinExistence type="inferred from homology"/>
<feature type="region of interest" description="Disordered" evidence="2">
    <location>
        <begin position="26"/>
        <end position="188"/>
    </location>
</feature>
<reference evidence="3" key="2">
    <citation type="submission" date="2025-08" db="UniProtKB">
        <authorList>
            <consortium name="Ensembl"/>
        </authorList>
    </citation>
    <scope>IDENTIFICATION</scope>
</reference>
<evidence type="ECO:0000256" key="1">
    <source>
        <dbReference type="ARBA" id="ARBA00006062"/>
    </source>
</evidence>
<dbReference type="Proteomes" id="UP000007875">
    <property type="component" value="Unassembled WGS sequence"/>
</dbReference>
<dbReference type="Pfam" id="PF15359">
    <property type="entry name" value="CDV3"/>
    <property type="match status" value="1"/>
</dbReference>
<dbReference type="FunCoup" id="H2YN30">
    <property type="interactions" value="23"/>
</dbReference>
<feature type="compositionally biased region" description="Polar residues" evidence="2">
    <location>
        <begin position="133"/>
        <end position="142"/>
    </location>
</feature>
<dbReference type="OMA" id="TSGPWNK"/>
<dbReference type="PANTHER" id="PTHR16284">
    <property type="entry name" value="PROTEIN CDV3 HOMOLOG"/>
    <property type="match status" value="1"/>
</dbReference>
<dbReference type="HOGENOM" id="CLU_1357337_0_0_1"/>
<feature type="compositionally biased region" description="Basic and acidic residues" evidence="2">
    <location>
        <begin position="38"/>
        <end position="71"/>
    </location>
</feature>
<evidence type="ECO:0000313" key="4">
    <source>
        <dbReference type="Proteomes" id="UP000007875"/>
    </source>
</evidence>
<accession>H2YN30</accession>
<name>H2YN30_CIOSA</name>
<protein>
    <recommendedName>
        <fullName evidence="5">Protein CDV3 homolog</fullName>
    </recommendedName>
</protein>
<dbReference type="GO" id="GO:0005737">
    <property type="term" value="C:cytoplasm"/>
    <property type="evidence" value="ECO:0007669"/>
    <property type="project" value="TreeGrafter"/>
</dbReference>
<feature type="compositionally biased region" description="Basic residues" evidence="2">
    <location>
        <begin position="26"/>
        <end position="37"/>
    </location>
</feature>
<dbReference type="GeneTree" id="ENSGT00390000000805"/>
<dbReference type="Ensembl" id="ENSCSAVT00000006818.1">
    <property type="protein sequence ID" value="ENSCSAVP00000006732.1"/>
    <property type="gene ID" value="ENSCSAVG00000004031.1"/>
</dbReference>
<comment type="similarity">
    <text evidence="1">Belongs to the CDV3 family.</text>
</comment>
<dbReference type="PANTHER" id="PTHR16284:SF13">
    <property type="entry name" value="PROTEIN CDV3 HOMOLOG"/>
    <property type="match status" value="1"/>
</dbReference>
<dbReference type="AlphaFoldDB" id="H2YN30"/>
<sequence>MADDDIIETTQVVEEEDDLDSFFKKKDKKVKKKKKSKKVDTEETGEKLKKETGEKLKKKENEKENELKEIDGNQQEQEEWIDFEDESERDYSDLKIQNLQANDSNETPQSEPPEYNEAGELLPPKTADGPWNIKQQTATETTKVIEAEPVKEEPAKPGVYRPPRARGPASSNPSRRTRKQQAPEIDNEMQFPTLAAAAQDNVTHEGFEVVKTGTKTTPWRPRETHSDIKLGNQFAALNTTH</sequence>
<reference evidence="3" key="3">
    <citation type="submission" date="2025-09" db="UniProtKB">
        <authorList>
            <consortium name="Ensembl"/>
        </authorList>
    </citation>
    <scope>IDENTIFICATION</scope>
</reference>
<feature type="compositionally biased region" description="Polar residues" evidence="2">
    <location>
        <begin position="95"/>
        <end position="109"/>
    </location>
</feature>
<dbReference type="eggNOG" id="ENOG502S35X">
    <property type="taxonomic scope" value="Eukaryota"/>
</dbReference>
<keyword evidence="4" id="KW-1185">Reference proteome</keyword>
<dbReference type="InParanoid" id="H2YN30"/>
<evidence type="ECO:0000256" key="2">
    <source>
        <dbReference type="SAM" id="MobiDB-lite"/>
    </source>
</evidence>
<organism evidence="3 4">
    <name type="scientific">Ciona savignyi</name>
    <name type="common">Pacific transparent sea squirt</name>
    <dbReference type="NCBI Taxonomy" id="51511"/>
    <lineage>
        <taxon>Eukaryota</taxon>
        <taxon>Metazoa</taxon>
        <taxon>Chordata</taxon>
        <taxon>Tunicata</taxon>
        <taxon>Ascidiacea</taxon>
        <taxon>Phlebobranchia</taxon>
        <taxon>Cionidae</taxon>
        <taxon>Ciona</taxon>
    </lineage>
</organism>
<evidence type="ECO:0008006" key="5">
    <source>
        <dbReference type="Google" id="ProtNLM"/>
    </source>
</evidence>
<feature type="compositionally biased region" description="Basic and acidic residues" evidence="2">
    <location>
        <begin position="143"/>
        <end position="155"/>
    </location>
</feature>
<evidence type="ECO:0000313" key="3">
    <source>
        <dbReference type="Ensembl" id="ENSCSAVP00000006732.1"/>
    </source>
</evidence>